<dbReference type="EMBL" id="LT670844">
    <property type="protein sequence ID" value="SHK18494.1"/>
    <property type="molecule type" value="Genomic_DNA"/>
</dbReference>
<feature type="transmembrane region" description="Helical" evidence="1">
    <location>
        <begin position="16"/>
        <end position="37"/>
    </location>
</feature>
<dbReference type="OrthoDB" id="164118at2"/>
<feature type="transmembrane region" description="Helical" evidence="1">
    <location>
        <begin position="196"/>
        <end position="226"/>
    </location>
</feature>
<feature type="transmembrane region" description="Helical" evidence="1">
    <location>
        <begin position="106"/>
        <end position="127"/>
    </location>
</feature>
<sequence length="258" mass="27752">MTETSVLEYLLRRDRLIVVAGLAGVVVLACIYLAAGAGMDTDMADMSMDMPMPWSPAYAVLAFVMWWVMMVAMMVPSAAPTLLLFTTIQRKQAASVRPFVEAWVFLSGYLLTWAGFSLVATLAQWGLERAGLLSMAMTSTSAVLGGLILVAAGLYQFTPVKSACLRYCQNPVLFLSRYWQPGAAGALRMGLRNGGYCLGCCWFLMGLLFVAGIMNLVWIAGIALYVAAEKLLPLGQRLSRAAGVALIVSGTIVLARAT</sequence>
<keyword evidence="1" id="KW-0472">Membrane</keyword>
<evidence type="ECO:0000313" key="3">
    <source>
        <dbReference type="Proteomes" id="UP000189935"/>
    </source>
</evidence>
<reference evidence="2 3" key="1">
    <citation type="submission" date="2016-11" db="EMBL/GenBank/DDBJ databases">
        <authorList>
            <person name="Jaros S."/>
            <person name="Januszkiewicz K."/>
            <person name="Wedrychowicz H."/>
        </authorList>
    </citation>
    <scope>NUCLEOTIDE SEQUENCE [LARGE SCALE GENOMIC DNA]</scope>
    <source>
        <strain evidence="2 3">GAS499</strain>
    </source>
</reference>
<feature type="transmembrane region" description="Helical" evidence="1">
    <location>
        <begin position="238"/>
        <end position="257"/>
    </location>
</feature>
<keyword evidence="1" id="KW-1133">Transmembrane helix</keyword>
<proteinExistence type="predicted"/>
<protein>
    <submittedName>
        <fullName evidence="2">Predicted metal-binding membrane protein</fullName>
    </submittedName>
</protein>
<organism evidence="2 3">
    <name type="scientific">Bradyrhizobium lablabi</name>
    <dbReference type="NCBI Taxonomy" id="722472"/>
    <lineage>
        <taxon>Bacteria</taxon>
        <taxon>Pseudomonadati</taxon>
        <taxon>Pseudomonadota</taxon>
        <taxon>Alphaproteobacteria</taxon>
        <taxon>Hyphomicrobiales</taxon>
        <taxon>Nitrobacteraceae</taxon>
        <taxon>Bradyrhizobium</taxon>
    </lineage>
</organism>
<dbReference type="AlphaFoldDB" id="A0A1M6QDW2"/>
<dbReference type="RefSeq" id="WP_079538516.1">
    <property type="nucleotide sequence ID" value="NZ_LT670844.1"/>
</dbReference>
<feature type="transmembrane region" description="Helical" evidence="1">
    <location>
        <begin position="57"/>
        <end position="85"/>
    </location>
</feature>
<keyword evidence="1" id="KW-0812">Transmembrane</keyword>
<gene>
    <name evidence="2" type="ORF">SAMN05444159_2645</name>
</gene>
<dbReference type="Proteomes" id="UP000189935">
    <property type="component" value="Chromosome I"/>
</dbReference>
<dbReference type="InterPro" id="IPR018688">
    <property type="entry name" value="PpoB2-like"/>
</dbReference>
<dbReference type="Pfam" id="PF09948">
    <property type="entry name" value="PpoB2"/>
    <property type="match status" value="1"/>
</dbReference>
<accession>A0A1M6QDW2</accession>
<feature type="transmembrane region" description="Helical" evidence="1">
    <location>
        <begin position="133"/>
        <end position="157"/>
    </location>
</feature>
<evidence type="ECO:0000313" key="2">
    <source>
        <dbReference type="EMBL" id="SHK18494.1"/>
    </source>
</evidence>
<name>A0A1M6QDW2_9BRAD</name>
<evidence type="ECO:0000256" key="1">
    <source>
        <dbReference type="SAM" id="Phobius"/>
    </source>
</evidence>